<evidence type="ECO:0000313" key="2">
    <source>
        <dbReference type="Proteomes" id="UP000001055"/>
    </source>
</evidence>
<dbReference type="RefSeq" id="XP_001795221.1">
    <property type="nucleotide sequence ID" value="XM_001795169.1"/>
</dbReference>
<reference evidence="2" key="1">
    <citation type="journal article" date="2007" name="Plant Cell">
        <title>Dothideomycete-plant interactions illuminated by genome sequencing and EST analysis of the wheat pathogen Stagonospora nodorum.</title>
        <authorList>
            <person name="Hane J.K."/>
            <person name="Lowe R.G."/>
            <person name="Solomon P.S."/>
            <person name="Tan K.C."/>
            <person name="Schoch C.L."/>
            <person name="Spatafora J.W."/>
            <person name="Crous P.W."/>
            <person name="Kodira C."/>
            <person name="Birren B.W."/>
            <person name="Galagan J.E."/>
            <person name="Torriani S.F."/>
            <person name="McDonald B.A."/>
            <person name="Oliver R.P."/>
        </authorList>
    </citation>
    <scope>NUCLEOTIDE SEQUENCE [LARGE SCALE GENOMIC DNA]</scope>
    <source>
        <strain evidence="2">SN15 / ATCC MYA-4574 / FGSC 10173</strain>
    </source>
</reference>
<accession>Q0UTV5</accession>
<gene>
    <name evidence="1" type="ORF">SNOG_04809</name>
</gene>
<dbReference type="HOGENOM" id="CLU_2237564_0_0_1"/>
<dbReference type="EMBL" id="CH445331">
    <property type="protein sequence ID" value="EAT87200.1"/>
    <property type="molecule type" value="Genomic_DNA"/>
</dbReference>
<proteinExistence type="predicted"/>
<dbReference type="AlphaFoldDB" id="Q0UTV5"/>
<evidence type="ECO:0000313" key="1">
    <source>
        <dbReference type="EMBL" id="EAT87200.1"/>
    </source>
</evidence>
<dbReference type="InParanoid" id="Q0UTV5"/>
<dbReference type="GeneID" id="5972096"/>
<sequence length="105" mass="11570">MDRVSDLERHLGAGVDSVPRGRFDLPVFSPLSYWLCAATNFLPAESAAVPILRISNVRTCGAWRVILQDAGFARRSILEKCVTSSIPVQIERAARGDADGMRLER</sequence>
<organism evidence="1 2">
    <name type="scientific">Phaeosphaeria nodorum (strain SN15 / ATCC MYA-4574 / FGSC 10173)</name>
    <name type="common">Glume blotch fungus</name>
    <name type="synonym">Parastagonospora nodorum</name>
    <dbReference type="NCBI Taxonomy" id="321614"/>
    <lineage>
        <taxon>Eukaryota</taxon>
        <taxon>Fungi</taxon>
        <taxon>Dikarya</taxon>
        <taxon>Ascomycota</taxon>
        <taxon>Pezizomycotina</taxon>
        <taxon>Dothideomycetes</taxon>
        <taxon>Pleosporomycetidae</taxon>
        <taxon>Pleosporales</taxon>
        <taxon>Pleosporineae</taxon>
        <taxon>Phaeosphaeriaceae</taxon>
        <taxon>Parastagonospora</taxon>
    </lineage>
</organism>
<name>Q0UTV5_PHANO</name>
<dbReference type="Proteomes" id="UP000001055">
    <property type="component" value="Unassembled WGS sequence"/>
</dbReference>
<dbReference type="KEGG" id="pno:SNOG_04809"/>
<protein>
    <submittedName>
        <fullName evidence="1">Uncharacterized protein</fullName>
    </submittedName>
</protein>